<dbReference type="AlphaFoldDB" id="A0AAN6YBA6"/>
<evidence type="ECO:0000313" key="3">
    <source>
        <dbReference type="Proteomes" id="UP001301769"/>
    </source>
</evidence>
<name>A0AAN6YBA6_9PEZI</name>
<feature type="region of interest" description="Disordered" evidence="1">
    <location>
        <begin position="326"/>
        <end position="400"/>
    </location>
</feature>
<feature type="compositionally biased region" description="Low complexity" evidence="1">
    <location>
        <begin position="470"/>
        <end position="479"/>
    </location>
</feature>
<reference evidence="2" key="1">
    <citation type="journal article" date="2023" name="Mol. Phylogenet. Evol.">
        <title>Genome-scale phylogeny and comparative genomics of the fungal order Sordariales.</title>
        <authorList>
            <person name="Hensen N."/>
            <person name="Bonometti L."/>
            <person name="Westerberg I."/>
            <person name="Brannstrom I.O."/>
            <person name="Guillou S."/>
            <person name="Cros-Aarteil S."/>
            <person name="Calhoun S."/>
            <person name="Haridas S."/>
            <person name="Kuo A."/>
            <person name="Mondo S."/>
            <person name="Pangilinan J."/>
            <person name="Riley R."/>
            <person name="LaButti K."/>
            <person name="Andreopoulos B."/>
            <person name="Lipzen A."/>
            <person name="Chen C."/>
            <person name="Yan M."/>
            <person name="Daum C."/>
            <person name="Ng V."/>
            <person name="Clum A."/>
            <person name="Steindorff A."/>
            <person name="Ohm R.A."/>
            <person name="Martin F."/>
            <person name="Silar P."/>
            <person name="Natvig D.O."/>
            <person name="Lalanne C."/>
            <person name="Gautier V."/>
            <person name="Ament-Velasquez S.L."/>
            <person name="Kruys A."/>
            <person name="Hutchinson M.I."/>
            <person name="Powell A.J."/>
            <person name="Barry K."/>
            <person name="Miller A.N."/>
            <person name="Grigoriev I.V."/>
            <person name="Debuchy R."/>
            <person name="Gladieux P."/>
            <person name="Hiltunen Thoren M."/>
            <person name="Johannesson H."/>
        </authorList>
    </citation>
    <scope>NUCLEOTIDE SEQUENCE</scope>
    <source>
        <strain evidence="2">PSN293</strain>
    </source>
</reference>
<proteinExistence type="predicted"/>
<feature type="region of interest" description="Disordered" evidence="1">
    <location>
        <begin position="115"/>
        <end position="157"/>
    </location>
</feature>
<feature type="compositionally biased region" description="Basic and acidic residues" evidence="1">
    <location>
        <begin position="116"/>
        <end position="133"/>
    </location>
</feature>
<feature type="region of interest" description="Disordered" evidence="1">
    <location>
        <begin position="292"/>
        <end position="311"/>
    </location>
</feature>
<keyword evidence="3" id="KW-1185">Reference proteome</keyword>
<feature type="region of interest" description="Disordered" evidence="1">
    <location>
        <begin position="194"/>
        <end position="231"/>
    </location>
</feature>
<feature type="compositionally biased region" description="Basic residues" evidence="1">
    <location>
        <begin position="765"/>
        <end position="778"/>
    </location>
</feature>
<organism evidence="2 3">
    <name type="scientific">Rhypophila decipiens</name>
    <dbReference type="NCBI Taxonomy" id="261697"/>
    <lineage>
        <taxon>Eukaryota</taxon>
        <taxon>Fungi</taxon>
        <taxon>Dikarya</taxon>
        <taxon>Ascomycota</taxon>
        <taxon>Pezizomycotina</taxon>
        <taxon>Sordariomycetes</taxon>
        <taxon>Sordariomycetidae</taxon>
        <taxon>Sordariales</taxon>
        <taxon>Naviculisporaceae</taxon>
        <taxon>Rhypophila</taxon>
    </lineage>
</organism>
<gene>
    <name evidence="2" type="ORF">QBC37DRAFT_419262</name>
</gene>
<dbReference type="EMBL" id="MU858080">
    <property type="protein sequence ID" value="KAK4215413.1"/>
    <property type="molecule type" value="Genomic_DNA"/>
</dbReference>
<evidence type="ECO:0000256" key="1">
    <source>
        <dbReference type="SAM" id="MobiDB-lite"/>
    </source>
</evidence>
<reference evidence="2" key="2">
    <citation type="submission" date="2023-05" db="EMBL/GenBank/DDBJ databases">
        <authorList>
            <consortium name="Lawrence Berkeley National Laboratory"/>
            <person name="Steindorff A."/>
            <person name="Hensen N."/>
            <person name="Bonometti L."/>
            <person name="Westerberg I."/>
            <person name="Brannstrom I.O."/>
            <person name="Guillou S."/>
            <person name="Cros-Aarteil S."/>
            <person name="Calhoun S."/>
            <person name="Haridas S."/>
            <person name="Kuo A."/>
            <person name="Mondo S."/>
            <person name="Pangilinan J."/>
            <person name="Riley R."/>
            <person name="Labutti K."/>
            <person name="Andreopoulos B."/>
            <person name="Lipzen A."/>
            <person name="Chen C."/>
            <person name="Yanf M."/>
            <person name="Daum C."/>
            <person name="Ng V."/>
            <person name="Clum A."/>
            <person name="Ohm R."/>
            <person name="Martin F."/>
            <person name="Silar P."/>
            <person name="Natvig D."/>
            <person name="Lalanne C."/>
            <person name="Gautier V."/>
            <person name="Ament-Velasquez S.L."/>
            <person name="Kruys A."/>
            <person name="Hutchinson M.I."/>
            <person name="Powell A.J."/>
            <person name="Barry K."/>
            <person name="Miller A.N."/>
            <person name="Grigoriev I.V."/>
            <person name="Debuchy R."/>
            <person name="Gladieux P."/>
            <person name="Thoren M.H."/>
            <person name="Johannesson H."/>
        </authorList>
    </citation>
    <scope>NUCLEOTIDE SEQUENCE</scope>
    <source>
        <strain evidence="2">PSN293</strain>
    </source>
</reference>
<protein>
    <submittedName>
        <fullName evidence="2">Uncharacterized protein</fullName>
    </submittedName>
</protein>
<sequence length="844" mass="92016">MHDFMLRLQESHHLGQPRDELRFQQGYPSANPYGPSYTEGVGRTQAQKEALARYQDLVRSSPNHVTAAVMVLEEQTKAIKRILDAIHPGDAKADSRPAQKESGKSTYFTSLLKSVSKNDEDVSSTKKGAEELKMTGGLPKPSGLHVRSGAATSEDKHAAAAEGVDRINHEPPRQVSSKLAASHIVRDSHRAMNVPVKQHSSADKRLPTPHPKPTGADLRVSRSQHPTESLEAPKLSLQRLKLGFAALRARHMACVHLAKFARLDTYNYRFFTSLRDRIDRFEEKLWALENQRQNSVGSGDSVESDSRSSDRAGLLKANRVVLTDPWSGAKTARNTSGRGASPWYSAEPSSVSPRSHGTPPLSSGRVRNFSIPCASSQSKTGHEGNSPKNGLAESTGKEDKWIAKTREANRKMRQSTDSMMQTIIARRPEKIGIVDTEERLNLSSREWDRLDSTTGKLIQGGASRTRLARASTGAESTGSGSPGEDGERLRVRHSPSCRYGGGGMQAGIGLGIVDLGHGSRTSPNGRATRESSTASIPLDAGSPPHLQCPDCGVELVPSVRKKTEAPNSRGGLSQIAWVSRVMGPLGRKRAGQYSVYPQSFGAQKVTHVDEYVEQDKEWDGDDDLSFSSREQRGRQARRRSASAPVVETAYDRLTGRGEGLALLRFRNSAPAQVHQSLTTKRDKPKVQENEWGSFESQGHQGQAGSVDLERHITIIESTRHGQDHDVGIGRSLDGVVDRAWHDRNSSSDDDSGLETQTGGAGRIEKSRHRERRLARPKSHNALMGHVTGVGIALGGPDDSGLGMTPSPSTGSSRPDKLDSSASEREPLLARLGWMKNYGDRSRTM</sequence>
<accession>A0AAN6YBA6</accession>
<feature type="compositionally biased region" description="Basic and acidic residues" evidence="1">
    <location>
        <begin position="813"/>
        <end position="827"/>
    </location>
</feature>
<comment type="caution">
    <text evidence="2">The sequence shown here is derived from an EMBL/GenBank/DDBJ whole genome shotgun (WGS) entry which is preliminary data.</text>
</comment>
<feature type="region of interest" description="Disordered" evidence="1">
    <location>
        <begin position="461"/>
        <end position="489"/>
    </location>
</feature>
<dbReference type="Proteomes" id="UP001301769">
    <property type="component" value="Unassembled WGS sequence"/>
</dbReference>
<evidence type="ECO:0000313" key="2">
    <source>
        <dbReference type="EMBL" id="KAK4215413.1"/>
    </source>
</evidence>
<feature type="region of interest" description="Disordered" evidence="1">
    <location>
        <begin position="517"/>
        <end position="545"/>
    </location>
</feature>
<feature type="compositionally biased region" description="Polar residues" evidence="1">
    <location>
        <begin position="519"/>
        <end position="535"/>
    </location>
</feature>
<feature type="region of interest" description="Disordered" evidence="1">
    <location>
        <begin position="616"/>
        <end position="643"/>
    </location>
</feature>
<feature type="region of interest" description="Disordered" evidence="1">
    <location>
        <begin position="740"/>
        <end position="827"/>
    </location>
</feature>